<comment type="caution">
    <text evidence="3">The sequence shown here is derived from an EMBL/GenBank/DDBJ whole genome shotgun (WGS) entry which is preliminary data.</text>
</comment>
<feature type="signal peptide" evidence="2">
    <location>
        <begin position="1"/>
        <end position="23"/>
    </location>
</feature>
<dbReference type="EMBL" id="NVQC01000040">
    <property type="protein sequence ID" value="PTL34851.1"/>
    <property type="molecule type" value="Genomic_DNA"/>
</dbReference>
<dbReference type="AlphaFoldDB" id="A0A2T4TUR7"/>
<feature type="region of interest" description="Disordered" evidence="1">
    <location>
        <begin position="53"/>
        <end position="80"/>
    </location>
</feature>
<name>A0A2T4TUR7_9BACT</name>
<feature type="chain" id="PRO_5015468226" evidence="2">
    <location>
        <begin position="24"/>
        <end position="213"/>
    </location>
</feature>
<dbReference type="RefSeq" id="WP_107564065.1">
    <property type="nucleotide sequence ID" value="NZ_NVQC01000040.1"/>
</dbReference>
<feature type="compositionally biased region" description="Basic and acidic residues" evidence="1">
    <location>
        <begin position="67"/>
        <end position="80"/>
    </location>
</feature>
<gene>
    <name evidence="3" type="ORF">CLG94_12720</name>
</gene>
<evidence type="ECO:0000313" key="3">
    <source>
        <dbReference type="EMBL" id="PTL34851.1"/>
    </source>
</evidence>
<keyword evidence="2" id="KW-0732">Signal</keyword>
<organism evidence="3 4">
    <name type="scientific">Candidatus Methylomirabilis limnetica</name>
    <dbReference type="NCBI Taxonomy" id="2033718"/>
    <lineage>
        <taxon>Bacteria</taxon>
        <taxon>Candidatus Methylomirabilota</taxon>
        <taxon>Candidatus Methylomirabilia</taxon>
        <taxon>Candidatus Methylomirabilales</taxon>
        <taxon>Candidatus Methylomirabilaceae</taxon>
        <taxon>Candidatus Methylomirabilis</taxon>
    </lineage>
</organism>
<protein>
    <submittedName>
        <fullName evidence="3">Uncharacterized protein</fullName>
    </submittedName>
</protein>
<sequence>MRVLRRGLLATTICLAVSVFLSAGVSHAKKGGSKIKVEVEAELEPCGAVAAATSPCAPSGTPPESDAEGKAEHKKETHKGVIKKDEFKGKVKIPVDPASALGIVDEDAAEGADIRLILSHADGPGSFTDFAECRLAFDEIEEEDDDDEVQAEYKVDVRIKKGAVQAKKGVCHINLATTAELGVPDARAGDLVTATLITGGTRTDFLQGTFDLD</sequence>
<evidence type="ECO:0000313" key="4">
    <source>
        <dbReference type="Proteomes" id="UP000241436"/>
    </source>
</evidence>
<evidence type="ECO:0000256" key="1">
    <source>
        <dbReference type="SAM" id="MobiDB-lite"/>
    </source>
</evidence>
<keyword evidence="4" id="KW-1185">Reference proteome</keyword>
<evidence type="ECO:0000256" key="2">
    <source>
        <dbReference type="SAM" id="SignalP"/>
    </source>
</evidence>
<dbReference type="Proteomes" id="UP000241436">
    <property type="component" value="Unassembled WGS sequence"/>
</dbReference>
<reference evidence="3 4" key="1">
    <citation type="submission" date="2017-09" db="EMBL/GenBank/DDBJ databases">
        <title>Bloom of a denitrifying methanotroph, Candidatus Methylomirabilis limnetica, in a deep stratified lake.</title>
        <authorList>
            <person name="Graf J.S."/>
            <person name="Marchant H.K."/>
            <person name="Tienken D."/>
            <person name="Hach P.F."/>
            <person name="Brand A."/>
            <person name="Schubert C.J."/>
            <person name="Kuypers M.M."/>
            <person name="Milucka J."/>
        </authorList>
    </citation>
    <scope>NUCLEOTIDE SEQUENCE [LARGE SCALE GENOMIC DNA]</scope>
    <source>
        <strain evidence="3 4">Zug</strain>
    </source>
</reference>
<accession>A0A2T4TUR7</accession>
<proteinExistence type="predicted"/>
<reference evidence="4" key="2">
    <citation type="journal article" date="2018" name="Environ. Microbiol.">
        <title>Bloom of a denitrifying methanotroph, 'Candidatus Methylomirabilis limnetica', in a deep stratified lake.</title>
        <authorList>
            <person name="Graf J.S."/>
            <person name="Mayr M.J."/>
            <person name="Marchant H.K."/>
            <person name="Tienken D."/>
            <person name="Hach P.F."/>
            <person name="Brand A."/>
            <person name="Schubert C.J."/>
            <person name="Kuypers M.M."/>
            <person name="Milucka J."/>
        </authorList>
    </citation>
    <scope>NUCLEOTIDE SEQUENCE [LARGE SCALE GENOMIC DNA]</scope>
    <source>
        <strain evidence="4">Zug</strain>
    </source>
</reference>